<dbReference type="Pfam" id="PF00271">
    <property type="entry name" value="Helicase_C"/>
    <property type="match status" value="1"/>
</dbReference>
<evidence type="ECO:0000256" key="4">
    <source>
        <dbReference type="ARBA" id="ARBA00022741"/>
    </source>
</evidence>
<protein>
    <recommendedName>
        <fullName evidence="12 13">UvrABC system protein B</fullName>
        <shortName evidence="13">Protein UvrB</shortName>
    </recommendedName>
    <alternativeName>
        <fullName evidence="13">Excinuclease ABC subunit B</fullName>
    </alternativeName>
</protein>
<accession>A0A9D7SFG9</accession>
<keyword evidence="6 13" id="KW-0228">DNA excision</keyword>
<dbReference type="InterPro" id="IPR006935">
    <property type="entry name" value="Helicase/UvrB_N"/>
</dbReference>
<comment type="subunit">
    <text evidence="11 13 14">Forms a heterotetramer with UvrA during the search for lesions. Interacts with UvrC in an incision complex.</text>
</comment>
<dbReference type="InterPro" id="IPR041471">
    <property type="entry name" value="UvrB_inter"/>
</dbReference>
<dbReference type="Pfam" id="PF04851">
    <property type="entry name" value="ResIII"/>
    <property type="match status" value="1"/>
</dbReference>
<evidence type="ECO:0000256" key="10">
    <source>
        <dbReference type="ARBA" id="ARBA00023236"/>
    </source>
</evidence>
<evidence type="ECO:0000259" key="16">
    <source>
        <dbReference type="PROSITE" id="PS50151"/>
    </source>
</evidence>
<dbReference type="HAMAP" id="MF_00204">
    <property type="entry name" value="UvrB"/>
    <property type="match status" value="1"/>
</dbReference>
<dbReference type="SMART" id="SM00490">
    <property type="entry name" value="HELICc"/>
    <property type="match status" value="1"/>
</dbReference>
<feature type="coiled-coil region" evidence="15">
    <location>
        <begin position="625"/>
        <end position="652"/>
    </location>
</feature>
<dbReference type="GO" id="GO:0006289">
    <property type="term" value="P:nucleotide-excision repair"/>
    <property type="evidence" value="ECO:0007669"/>
    <property type="project" value="UniProtKB-UniRule"/>
</dbReference>
<dbReference type="GO" id="GO:0009432">
    <property type="term" value="P:SOS response"/>
    <property type="evidence" value="ECO:0007669"/>
    <property type="project" value="UniProtKB-UniRule"/>
</dbReference>
<evidence type="ECO:0000256" key="13">
    <source>
        <dbReference type="HAMAP-Rule" id="MF_00204"/>
    </source>
</evidence>
<dbReference type="PROSITE" id="PS51192">
    <property type="entry name" value="HELICASE_ATP_BIND_1"/>
    <property type="match status" value="1"/>
</dbReference>
<keyword evidence="15" id="KW-0175">Coiled coil</keyword>
<evidence type="ECO:0000256" key="6">
    <source>
        <dbReference type="ARBA" id="ARBA00022769"/>
    </source>
</evidence>
<dbReference type="PROSITE" id="PS50151">
    <property type="entry name" value="UVR"/>
    <property type="match status" value="1"/>
</dbReference>
<dbReference type="SUPFAM" id="SSF46600">
    <property type="entry name" value="C-terminal UvrC-binding domain of UvrB"/>
    <property type="match status" value="1"/>
</dbReference>
<dbReference type="InterPro" id="IPR014001">
    <property type="entry name" value="Helicase_ATP-bd"/>
</dbReference>
<dbReference type="NCBIfam" id="NF003673">
    <property type="entry name" value="PRK05298.1"/>
    <property type="match status" value="1"/>
</dbReference>
<dbReference type="Gene3D" id="3.40.50.300">
    <property type="entry name" value="P-loop containing nucleotide triphosphate hydrolases"/>
    <property type="match status" value="3"/>
</dbReference>
<comment type="domain">
    <text evidence="13">The beta-hairpin motif is involved in DNA binding.</text>
</comment>
<keyword evidence="4 13" id="KW-0547">Nucleotide-binding</keyword>
<feature type="short sequence motif" description="Beta-hairpin" evidence="13">
    <location>
        <begin position="94"/>
        <end position="117"/>
    </location>
</feature>
<evidence type="ECO:0000313" key="19">
    <source>
        <dbReference type="EMBL" id="MBK9795876.1"/>
    </source>
</evidence>
<name>A0A9D7SFG9_9BACT</name>
<proteinExistence type="inferred from homology"/>
<dbReference type="Pfam" id="PF17757">
    <property type="entry name" value="UvrB_inter"/>
    <property type="match status" value="1"/>
</dbReference>
<keyword evidence="8 13" id="KW-0267">Excision nuclease</keyword>
<reference evidence="19" key="1">
    <citation type="submission" date="2020-10" db="EMBL/GenBank/DDBJ databases">
        <title>Connecting structure to function with the recovery of over 1000 high-quality activated sludge metagenome-assembled genomes encoding full-length rRNA genes using long-read sequencing.</title>
        <authorList>
            <person name="Singleton C.M."/>
            <person name="Petriglieri F."/>
            <person name="Kristensen J.M."/>
            <person name="Kirkegaard R.H."/>
            <person name="Michaelsen T.Y."/>
            <person name="Andersen M.H."/>
            <person name="Karst S.M."/>
            <person name="Dueholm M.S."/>
            <person name="Nielsen P.H."/>
            <person name="Albertsen M."/>
        </authorList>
    </citation>
    <scope>NUCLEOTIDE SEQUENCE</scope>
    <source>
        <strain evidence="19">Skiv_18-Q3-R9-52_MAXAC.067</strain>
    </source>
</reference>
<dbReference type="Pfam" id="PF02151">
    <property type="entry name" value="UVR"/>
    <property type="match status" value="1"/>
</dbReference>
<dbReference type="InterPro" id="IPR036876">
    <property type="entry name" value="UVR_dom_sf"/>
</dbReference>
<comment type="function">
    <text evidence="13">The UvrABC repair system catalyzes the recognition and processing of DNA lesions. A damage recognition complex composed of 2 UvrA and 2 UvrB subunits scans DNA for abnormalities. Upon binding of the UvrA(2)B(2) complex to a putative damaged site, the DNA wraps around one UvrB monomer. DNA wrap is dependent on ATP binding by UvrB and probably causes local melting of the DNA helix, facilitating insertion of UvrB beta-hairpin between the DNA strands. Then UvrB probes one DNA strand for the presence of a lesion. If a lesion is found the UvrA subunits dissociate and the UvrB-DNA preincision complex is formed. This complex is subsequently bound by UvrC and the second UvrB is released. If no lesion is found, the DNA wraps around the other UvrB subunit that will check the other stand for damage.</text>
</comment>
<dbReference type="GO" id="GO:0005524">
    <property type="term" value="F:ATP binding"/>
    <property type="evidence" value="ECO:0007669"/>
    <property type="project" value="UniProtKB-UniRule"/>
</dbReference>
<keyword evidence="9 13" id="KW-0234">DNA repair</keyword>
<evidence type="ECO:0000256" key="12">
    <source>
        <dbReference type="ARBA" id="ARBA00029504"/>
    </source>
</evidence>
<evidence type="ECO:0000256" key="14">
    <source>
        <dbReference type="RuleBase" id="RU003587"/>
    </source>
</evidence>
<evidence type="ECO:0000259" key="17">
    <source>
        <dbReference type="PROSITE" id="PS51192"/>
    </source>
</evidence>
<dbReference type="InterPro" id="IPR024759">
    <property type="entry name" value="UvrB_YAD/RRR_dom"/>
</dbReference>
<dbReference type="PROSITE" id="PS51194">
    <property type="entry name" value="HELICASE_CTER"/>
    <property type="match status" value="1"/>
</dbReference>
<evidence type="ECO:0000256" key="2">
    <source>
        <dbReference type="ARBA" id="ARBA00008533"/>
    </source>
</evidence>
<dbReference type="SMART" id="SM00487">
    <property type="entry name" value="DEXDc"/>
    <property type="match status" value="1"/>
</dbReference>
<evidence type="ECO:0000256" key="15">
    <source>
        <dbReference type="SAM" id="Coils"/>
    </source>
</evidence>
<dbReference type="GO" id="GO:0009381">
    <property type="term" value="F:excinuclease ABC activity"/>
    <property type="evidence" value="ECO:0007669"/>
    <property type="project" value="UniProtKB-UniRule"/>
</dbReference>
<dbReference type="Gene3D" id="4.10.860.10">
    <property type="entry name" value="UVR domain"/>
    <property type="match status" value="1"/>
</dbReference>
<dbReference type="InterPro" id="IPR027417">
    <property type="entry name" value="P-loop_NTPase"/>
</dbReference>
<evidence type="ECO:0000256" key="5">
    <source>
        <dbReference type="ARBA" id="ARBA00022763"/>
    </source>
</evidence>
<dbReference type="CDD" id="cd17916">
    <property type="entry name" value="DEXHc_UvrB"/>
    <property type="match status" value="1"/>
</dbReference>
<dbReference type="GO" id="GO:0003677">
    <property type="term" value="F:DNA binding"/>
    <property type="evidence" value="ECO:0007669"/>
    <property type="project" value="UniProtKB-UniRule"/>
</dbReference>
<dbReference type="SUPFAM" id="SSF52540">
    <property type="entry name" value="P-loop containing nucleoside triphosphate hydrolases"/>
    <property type="match status" value="2"/>
</dbReference>
<dbReference type="InterPro" id="IPR004807">
    <property type="entry name" value="UvrB"/>
</dbReference>
<comment type="subcellular location">
    <subcellularLocation>
        <location evidence="1 13 14">Cytoplasm</location>
    </subcellularLocation>
</comment>
<dbReference type="CDD" id="cd18790">
    <property type="entry name" value="SF2_C_UvrB"/>
    <property type="match status" value="1"/>
</dbReference>
<dbReference type="GO" id="GO:0016887">
    <property type="term" value="F:ATP hydrolysis activity"/>
    <property type="evidence" value="ECO:0007669"/>
    <property type="project" value="InterPro"/>
</dbReference>
<feature type="binding site" evidence="13">
    <location>
        <begin position="41"/>
        <end position="48"/>
    </location>
    <ligand>
        <name>ATP</name>
        <dbReference type="ChEBI" id="CHEBI:30616"/>
    </ligand>
</feature>
<feature type="domain" description="Helicase C-terminal" evidence="18">
    <location>
        <begin position="432"/>
        <end position="598"/>
    </location>
</feature>
<feature type="domain" description="UVR" evidence="16">
    <location>
        <begin position="629"/>
        <end position="664"/>
    </location>
</feature>
<dbReference type="InterPro" id="IPR001943">
    <property type="entry name" value="UVR_dom"/>
</dbReference>
<organism evidence="19 20">
    <name type="scientific">Candidatus Geothrix skivensis</name>
    <dbReference type="NCBI Taxonomy" id="2954439"/>
    <lineage>
        <taxon>Bacteria</taxon>
        <taxon>Pseudomonadati</taxon>
        <taxon>Acidobacteriota</taxon>
        <taxon>Holophagae</taxon>
        <taxon>Holophagales</taxon>
        <taxon>Holophagaceae</taxon>
        <taxon>Geothrix</taxon>
    </lineage>
</organism>
<keyword evidence="7 13" id="KW-0067">ATP-binding</keyword>
<dbReference type="GO" id="GO:0005737">
    <property type="term" value="C:cytoplasm"/>
    <property type="evidence" value="ECO:0007669"/>
    <property type="project" value="UniProtKB-SubCell"/>
</dbReference>
<evidence type="ECO:0000256" key="7">
    <source>
        <dbReference type="ARBA" id="ARBA00022840"/>
    </source>
</evidence>
<evidence type="ECO:0000313" key="20">
    <source>
        <dbReference type="Proteomes" id="UP000886657"/>
    </source>
</evidence>
<evidence type="ECO:0000256" key="11">
    <source>
        <dbReference type="ARBA" id="ARBA00026033"/>
    </source>
</evidence>
<dbReference type="PANTHER" id="PTHR24029:SF0">
    <property type="entry name" value="UVRABC SYSTEM PROTEIN B"/>
    <property type="match status" value="1"/>
</dbReference>
<evidence type="ECO:0000256" key="3">
    <source>
        <dbReference type="ARBA" id="ARBA00022490"/>
    </source>
</evidence>
<dbReference type="PANTHER" id="PTHR24029">
    <property type="entry name" value="UVRABC SYSTEM PROTEIN B"/>
    <property type="match status" value="1"/>
</dbReference>
<evidence type="ECO:0000256" key="9">
    <source>
        <dbReference type="ARBA" id="ARBA00023204"/>
    </source>
</evidence>
<evidence type="ECO:0000256" key="8">
    <source>
        <dbReference type="ARBA" id="ARBA00022881"/>
    </source>
</evidence>
<dbReference type="EMBL" id="JADKIO010000005">
    <property type="protein sequence ID" value="MBK9795876.1"/>
    <property type="molecule type" value="Genomic_DNA"/>
</dbReference>
<comment type="caution">
    <text evidence="19">The sequence shown here is derived from an EMBL/GenBank/DDBJ whole genome shotgun (WGS) entry which is preliminary data.</text>
</comment>
<dbReference type="NCBIfam" id="TIGR00631">
    <property type="entry name" value="uvrb"/>
    <property type="match status" value="1"/>
</dbReference>
<dbReference type="AlphaFoldDB" id="A0A9D7SFG9"/>
<dbReference type="Proteomes" id="UP000886657">
    <property type="component" value="Unassembled WGS sequence"/>
</dbReference>
<evidence type="ECO:0000256" key="1">
    <source>
        <dbReference type="ARBA" id="ARBA00004496"/>
    </source>
</evidence>
<gene>
    <name evidence="13 19" type="primary">uvrB</name>
    <name evidence="19" type="ORF">IPP58_05175</name>
</gene>
<dbReference type="InterPro" id="IPR001650">
    <property type="entry name" value="Helicase_C-like"/>
</dbReference>
<evidence type="ECO:0000259" key="18">
    <source>
        <dbReference type="PROSITE" id="PS51194"/>
    </source>
</evidence>
<keyword evidence="5 13" id="KW-0227">DNA damage</keyword>
<comment type="similarity">
    <text evidence="2 13 14">Belongs to the UvrB family.</text>
</comment>
<dbReference type="GO" id="GO:0009380">
    <property type="term" value="C:excinuclease repair complex"/>
    <property type="evidence" value="ECO:0007669"/>
    <property type="project" value="InterPro"/>
</dbReference>
<keyword evidence="3 13" id="KW-0963">Cytoplasm</keyword>
<keyword evidence="10 13" id="KW-0742">SOS response</keyword>
<feature type="domain" description="Helicase ATP-binding" evidence="17">
    <location>
        <begin position="28"/>
        <end position="181"/>
    </location>
</feature>
<sequence length="685" mass="77583">MAKAIPFKLVAPYSPAGDQPEAIAQLVAGLERGDRCQTLLGVTGSGKTYTMASTIARAGRPALIFAPNKTLAAQLFSEFKQFFPENAVEYFVSYYDYYQPEAYVPERDLFIDKDAKINEELEKLRLSATRCLLERRDTIVIASVSCIYGLGDPSSYLNLSVTLKQGQSIDRAMLLRDLVAIQYQRNHLSFEPGIFRVRGDVVEVYPAYEDVAYRIELWGDEVERLSKIDPLRGVVTEKLDELTIWPKTHYVTPEEKLKAAIRDIKVELEERENEFRAQGKIVELQRLHQRVIYDVEMMKEMGTCSGIENYSRFLDGRQPGQPPHTLLDYFPEDFIVFMDESHVATGQLHGMYNGDRSRKTTLVDYGFRLPSALDNRPLKFEEFESRVKQVVYVSATPGDYELRQSGGAFVEQVVRPTGLVDPMVEVRPVGTQVDDLLEEIRKVVARDERVLVTVLTKKLAEQLTAYYQELGVKAEYLHSEIDTLQRVELLKNLRRGVFDVLIGINLLREGLDLPEVSLVAILDADKEGFLRNNRSLIQTIGRAARNVSGKAILYADVMTGSMKQAIGETERRRNKQLAHNAAHGITPETVKRNLDDVMGEALAREFINVTKEERAAEEPLLYLEDKHFEREVAKLEKRMKELASQMKFEDAADLRDRIVHARRERLLDVSGVAASGPGLSSTPSP</sequence>
<dbReference type="Pfam" id="PF12344">
    <property type="entry name" value="UvrB"/>
    <property type="match status" value="1"/>
</dbReference>